<evidence type="ECO:0000313" key="2">
    <source>
        <dbReference type="Proteomes" id="UP000309016"/>
    </source>
</evidence>
<reference evidence="1 2" key="1">
    <citation type="submission" date="2019-06" db="EMBL/GenBank/DDBJ databases">
        <title>Complete genome sequence of Antarcticibacterium flavum KCTC 52984T from an Antarctic marine sediment.</title>
        <authorList>
            <person name="Lee Y.M."/>
            <person name="Shin S.C."/>
        </authorList>
    </citation>
    <scope>NUCLEOTIDE SEQUENCE [LARGE SCALE GENOMIC DNA]</scope>
    <source>
        <strain evidence="1 2">KCTC 52984</strain>
    </source>
</reference>
<dbReference type="AlphaFoldDB" id="A0A5B7X4I3"/>
<evidence type="ECO:0000313" key="1">
    <source>
        <dbReference type="EMBL" id="QCY69985.1"/>
    </source>
</evidence>
<dbReference type="RefSeq" id="WP_139066549.1">
    <property type="nucleotide sequence ID" value="NZ_CP040812.1"/>
</dbReference>
<dbReference type="PROSITE" id="PS51257">
    <property type="entry name" value="PROKAR_LIPOPROTEIN"/>
    <property type="match status" value="1"/>
</dbReference>
<organism evidence="1 2">
    <name type="scientific">Antarcticibacterium flavum</name>
    <dbReference type="NCBI Taxonomy" id="2058175"/>
    <lineage>
        <taxon>Bacteria</taxon>
        <taxon>Pseudomonadati</taxon>
        <taxon>Bacteroidota</taxon>
        <taxon>Flavobacteriia</taxon>
        <taxon>Flavobacteriales</taxon>
        <taxon>Flavobacteriaceae</taxon>
        <taxon>Antarcticibacterium</taxon>
    </lineage>
</organism>
<dbReference type="KEGG" id="afla:FHG64_11570"/>
<name>A0A5B7X4I3_9FLAO</name>
<dbReference type="EMBL" id="CP040812">
    <property type="protein sequence ID" value="QCY69985.1"/>
    <property type="molecule type" value="Genomic_DNA"/>
</dbReference>
<dbReference type="OrthoDB" id="893802at2"/>
<protein>
    <recommendedName>
        <fullName evidence="3">Lipoprotein</fullName>
    </recommendedName>
</protein>
<keyword evidence="2" id="KW-1185">Reference proteome</keyword>
<sequence length="151" mass="16875">MKKFALLFVAILTLSSCSIDDDGPRIAYQFAEVTGENLPEFFEKGKTYKVDITYLLPSACHTAAGLEVKRGNDSGAQRRDIYVVGIGSYDANQTECNRESNDLEKEASFSILIDEDEPYTFYLWSGVDDNMENQYTVVEVPVEESGFPNAD</sequence>
<evidence type="ECO:0008006" key="3">
    <source>
        <dbReference type="Google" id="ProtNLM"/>
    </source>
</evidence>
<gene>
    <name evidence="1" type="ORF">FHG64_11570</name>
</gene>
<dbReference type="Proteomes" id="UP000309016">
    <property type="component" value="Chromosome"/>
</dbReference>
<accession>A0A5B7X4I3</accession>
<proteinExistence type="predicted"/>